<feature type="domain" description="RNase H type-1" evidence="2">
    <location>
        <begin position="90"/>
        <end position="144"/>
    </location>
</feature>
<keyword evidence="1" id="KW-0812">Transmembrane</keyword>
<accession>A0AAD4V5E1</accession>
<evidence type="ECO:0000256" key="1">
    <source>
        <dbReference type="SAM" id="Phobius"/>
    </source>
</evidence>
<dbReference type="Gene3D" id="3.30.420.10">
    <property type="entry name" value="Ribonuclease H-like superfamily/Ribonuclease H"/>
    <property type="match status" value="1"/>
</dbReference>
<dbReference type="Pfam" id="PF13456">
    <property type="entry name" value="RVT_3"/>
    <property type="match status" value="2"/>
</dbReference>
<evidence type="ECO:0000313" key="3">
    <source>
        <dbReference type="EMBL" id="KAI5318770.1"/>
    </source>
</evidence>
<dbReference type="GO" id="GO:0003676">
    <property type="term" value="F:nucleic acid binding"/>
    <property type="evidence" value="ECO:0007669"/>
    <property type="project" value="InterPro"/>
</dbReference>
<name>A0AAD4V5E1_PRUDU</name>
<dbReference type="CDD" id="cd06222">
    <property type="entry name" value="RNase_H_like"/>
    <property type="match status" value="1"/>
</dbReference>
<dbReference type="InterPro" id="IPR012337">
    <property type="entry name" value="RNaseH-like_sf"/>
</dbReference>
<evidence type="ECO:0000259" key="2">
    <source>
        <dbReference type="Pfam" id="PF13456"/>
    </source>
</evidence>
<keyword evidence="1" id="KW-1133">Transmembrane helix</keyword>
<dbReference type="EMBL" id="JAJFAZ020000007">
    <property type="protein sequence ID" value="KAI5318770.1"/>
    <property type="molecule type" value="Genomic_DNA"/>
</dbReference>
<reference evidence="3 4" key="1">
    <citation type="journal article" date="2022" name="G3 (Bethesda)">
        <title>Whole-genome sequence and methylome profiling of the almond [Prunus dulcis (Mill.) D.A. Webb] cultivar 'Nonpareil'.</title>
        <authorList>
            <person name="D'Amico-Willman K.M."/>
            <person name="Ouma W.Z."/>
            <person name="Meulia T."/>
            <person name="Sideli G.M."/>
            <person name="Gradziel T.M."/>
            <person name="Fresnedo-Ramirez J."/>
        </authorList>
    </citation>
    <scope>NUCLEOTIDE SEQUENCE [LARGE SCALE GENOMIC DNA]</scope>
    <source>
        <strain evidence="3">Clone GOH B32 T37-40</strain>
    </source>
</reference>
<gene>
    <name evidence="3" type="ORF">L3X38_038478</name>
</gene>
<dbReference type="InterPro" id="IPR036397">
    <property type="entry name" value="RNaseH_sf"/>
</dbReference>
<sequence>MAIPIIYGLILGYLNMTLGILGPLVLCPYMLQIRAFISSRDAQAIMAIPRDAQAIMAIPISNLDLPDRLIWPHTVNGRYSVKFGYYYLMEHKKESASDGVVMRDHTGILLDGITHCFQSLSAVQAECHAIRSGLEMAYVRGFHNNLLDGITHCFQSLSAVQAECHAIRSGLEMAYVRGFTNVIVETDFKVCFAAVQEDISVSKWTLYPILYDIRMLKVSFSSLRWAWTTRDANHAADWVASQARRGLCAEAWVIRPPTALVYILSRDGLPCPPN</sequence>
<feature type="transmembrane region" description="Helical" evidence="1">
    <location>
        <begin position="6"/>
        <end position="31"/>
    </location>
</feature>
<protein>
    <recommendedName>
        <fullName evidence="2">RNase H type-1 domain-containing protein</fullName>
    </recommendedName>
</protein>
<organism evidence="3 4">
    <name type="scientific">Prunus dulcis</name>
    <name type="common">Almond</name>
    <name type="synonym">Amygdalus dulcis</name>
    <dbReference type="NCBI Taxonomy" id="3755"/>
    <lineage>
        <taxon>Eukaryota</taxon>
        <taxon>Viridiplantae</taxon>
        <taxon>Streptophyta</taxon>
        <taxon>Embryophyta</taxon>
        <taxon>Tracheophyta</taxon>
        <taxon>Spermatophyta</taxon>
        <taxon>Magnoliopsida</taxon>
        <taxon>eudicotyledons</taxon>
        <taxon>Gunneridae</taxon>
        <taxon>Pentapetalae</taxon>
        <taxon>rosids</taxon>
        <taxon>fabids</taxon>
        <taxon>Rosales</taxon>
        <taxon>Rosaceae</taxon>
        <taxon>Amygdaloideae</taxon>
        <taxon>Amygdaleae</taxon>
        <taxon>Prunus</taxon>
    </lineage>
</organism>
<proteinExistence type="predicted"/>
<keyword evidence="1" id="KW-0472">Membrane</keyword>
<comment type="caution">
    <text evidence="3">The sequence shown here is derived from an EMBL/GenBank/DDBJ whole genome shotgun (WGS) entry which is preliminary data.</text>
</comment>
<feature type="domain" description="RNase H type-1" evidence="2">
    <location>
        <begin position="156"/>
        <end position="243"/>
    </location>
</feature>
<keyword evidence="4" id="KW-1185">Reference proteome</keyword>
<dbReference type="InterPro" id="IPR002156">
    <property type="entry name" value="RNaseH_domain"/>
</dbReference>
<dbReference type="PANTHER" id="PTHR47074:SF73">
    <property type="entry name" value="OS04G0448401 PROTEIN"/>
    <property type="match status" value="1"/>
</dbReference>
<evidence type="ECO:0000313" key="4">
    <source>
        <dbReference type="Proteomes" id="UP001054821"/>
    </source>
</evidence>
<dbReference type="AlphaFoldDB" id="A0AAD4V5E1"/>
<dbReference type="SUPFAM" id="SSF53098">
    <property type="entry name" value="Ribonuclease H-like"/>
    <property type="match status" value="1"/>
</dbReference>
<dbReference type="GO" id="GO:0004523">
    <property type="term" value="F:RNA-DNA hybrid ribonuclease activity"/>
    <property type="evidence" value="ECO:0007669"/>
    <property type="project" value="InterPro"/>
</dbReference>
<dbReference type="InterPro" id="IPR044730">
    <property type="entry name" value="RNase_H-like_dom_plant"/>
</dbReference>
<dbReference type="PANTHER" id="PTHR47074">
    <property type="entry name" value="BNAC02G40300D PROTEIN"/>
    <property type="match status" value="1"/>
</dbReference>
<dbReference type="Proteomes" id="UP001054821">
    <property type="component" value="Chromosome 7"/>
</dbReference>
<dbReference type="InterPro" id="IPR052929">
    <property type="entry name" value="RNase_H-like_EbsB-rel"/>
</dbReference>